<evidence type="ECO:0000313" key="2">
    <source>
        <dbReference type="EMBL" id="MDE1463922.1"/>
    </source>
</evidence>
<name>A0ABT5UC71_9GAMM</name>
<keyword evidence="1" id="KW-0812">Transmembrane</keyword>
<protein>
    <submittedName>
        <fullName evidence="2">Uncharacterized protein</fullName>
    </submittedName>
</protein>
<comment type="caution">
    <text evidence="2">The sequence shown here is derived from an EMBL/GenBank/DDBJ whole genome shotgun (WGS) entry which is preliminary data.</text>
</comment>
<dbReference type="Proteomes" id="UP001528823">
    <property type="component" value="Unassembled WGS sequence"/>
</dbReference>
<proteinExistence type="predicted"/>
<dbReference type="RefSeq" id="WP_274690255.1">
    <property type="nucleotide sequence ID" value="NZ_JAPMOU010000026.1"/>
</dbReference>
<accession>A0ABT5UC71</accession>
<dbReference type="EMBL" id="JAPMOU010000026">
    <property type="protein sequence ID" value="MDE1463922.1"/>
    <property type="molecule type" value="Genomic_DNA"/>
</dbReference>
<keyword evidence="1" id="KW-1133">Transmembrane helix</keyword>
<evidence type="ECO:0000256" key="1">
    <source>
        <dbReference type="SAM" id="Phobius"/>
    </source>
</evidence>
<keyword evidence="3" id="KW-1185">Reference proteome</keyword>
<evidence type="ECO:0000313" key="3">
    <source>
        <dbReference type="Proteomes" id="UP001528823"/>
    </source>
</evidence>
<feature type="transmembrane region" description="Helical" evidence="1">
    <location>
        <begin position="12"/>
        <end position="31"/>
    </location>
</feature>
<reference evidence="2 3" key="1">
    <citation type="submission" date="2022-11" db="EMBL/GenBank/DDBJ databases">
        <title>Spartinivicinus poritis sp. nov., isolated from scleractinian coral Porites lutea.</title>
        <authorList>
            <person name="Zhang G."/>
            <person name="Cai L."/>
            <person name="Wei Q."/>
        </authorList>
    </citation>
    <scope>NUCLEOTIDE SEQUENCE [LARGE SCALE GENOMIC DNA]</scope>
    <source>
        <strain evidence="2 3">A2-2</strain>
    </source>
</reference>
<gene>
    <name evidence="2" type="ORF">ORQ98_18370</name>
</gene>
<sequence length="57" mass="6321">MSKQTVKAMCFLVLFYFALGLVLLAFLLVYLDGVDGIFPGLISGIVGYNLLEYLDEI</sequence>
<organism evidence="2 3">
    <name type="scientific">Spartinivicinus poritis</name>
    <dbReference type="NCBI Taxonomy" id="2994640"/>
    <lineage>
        <taxon>Bacteria</taxon>
        <taxon>Pseudomonadati</taxon>
        <taxon>Pseudomonadota</taxon>
        <taxon>Gammaproteobacteria</taxon>
        <taxon>Oceanospirillales</taxon>
        <taxon>Zooshikellaceae</taxon>
        <taxon>Spartinivicinus</taxon>
    </lineage>
</organism>
<keyword evidence="1" id="KW-0472">Membrane</keyword>